<keyword evidence="3" id="KW-1185">Reference proteome</keyword>
<protein>
    <recommendedName>
        <fullName evidence="4">Type III effector protein</fullName>
    </recommendedName>
</protein>
<evidence type="ECO:0000256" key="1">
    <source>
        <dbReference type="SAM" id="MobiDB-lite"/>
    </source>
</evidence>
<sequence length="335" mass="35863">MMQYLSSWLTASPTRPTERAESVPATPSPSSVPEQPINARRTSSDGSRLRASAPKLPNQFLAHQTADGTNQVYSFQSPDGMRLDVNAARAILERTRGPQCPEGNKQTRSMNPEALEWAVPPGPDTPFARDLKAAQAATKPDGTATPTAPDPELVKHADNFAKKDATIGDRMKAWKALCQAADADPASLPQPFGALVAEGIKAMAGTGQAGAFQKSLERSLLGKPALESLVANAHEVIKGAAGDTNLGKALSRRLRQEIVGPNSDSLMRRELLTHAAEAYVALQRDNPQLAASWNGTVTTALHRSLRYDGATVDMLVDDKRSKAFLEAVKTQIPSQ</sequence>
<evidence type="ECO:0000313" key="2">
    <source>
        <dbReference type="EMBL" id="NRF68477.1"/>
    </source>
</evidence>
<evidence type="ECO:0000313" key="3">
    <source>
        <dbReference type="Proteomes" id="UP000737171"/>
    </source>
</evidence>
<evidence type="ECO:0008006" key="4">
    <source>
        <dbReference type="Google" id="ProtNLM"/>
    </source>
</evidence>
<dbReference type="EMBL" id="JABRWJ010000004">
    <property type="protein sequence ID" value="NRF68477.1"/>
    <property type="molecule type" value="Genomic_DNA"/>
</dbReference>
<dbReference type="Proteomes" id="UP000737171">
    <property type="component" value="Unassembled WGS sequence"/>
</dbReference>
<proteinExistence type="predicted"/>
<feature type="compositionally biased region" description="Polar residues" evidence="1">
    <location>
        <begin position="1"/>
        <end position="15"/>
    </location>
</feature>
<dbReference type="RefSeq" id="WP_173124156.1">
    <property type="nucleotide sequence ID" value="NZ_JABRWJ010000004.1"/>
</dbReference>
<gene>
    <name evidence="2" type="ORF">HLB44_15895</name>
</gene>
<feature type="compositionally biased region" description="Low complexity" evidence="1">
    <location>
        <begin position="22"/>
        <end position="34"/>
    </location>
</feature>
<organism evidence="2 3">
    <name type="scientific">Pseudaquabacterium terrae</name>
    <dbReference type="NCBI Taxonomy" id="2732868"/>
    <lineage>
        <taxon>Bacteria</taxon>
        <taxon>Pseudomonadati</taxon>
        <taxon>Pseudomonadota</taxon>
        <taxon>Betaproteobacteria</taxon>
        <taxon>Burkholderiales</taxon>
        <taxon>Sphaerotilaceae</taxon>
        <taxon>Pseudaquabacterium</taxon>
    </lineage>
</organism>
<comment type="caution">
    <text evidence="2">The sequence shown here is derived from an EMBL/GenBank/DDBJ whole genome shotgun (WGS) entry which is preliminary data.</text>
</comment>
<accession>A0ABX2EIK7</accession>
<name>A0ABX2EIK7_9BURK</name>
<feature type="region of interest" description="Disordered" evidence="1">
    <location>
        <begin position="1"/>
        <end position="51"/>
    </location>
</feature>
<reference evidence="2 3" key="1">
    <citation type="submission" date="2020-05" db="EMBL/GenBank/DDBJ databases">
        <title>Aquincola sp. isolate from soil.</title>
        <authorList>
            <person name="Han J."/>
            <person name="Kim D.-U."/>
        </authorList>
    </citation>
    <scope>NUCLEOTIDE SEQUENCE [LARGE SCALE GENOMIC DNA]</scope>
    <source>
        <strain evidence="2 3">S2</strain>
    </source>
</reference>